<evidence type="ECO:0000313" key="4">
    <source>
        <dbReference type="Proteomes" id="UP000184207"/>
    </source>
</evidence>
<gene>
    <name evidence="3" type="ORF">SAMN02745226_00076</name>
</gene>
<keyword evidence="1" id="KW-1133">Transmembrane helix</keyword>
<keyword evidence="1" id="KW-0472">Membrane</keyword>
<dbReference type="STRING" id="1121883.SAMN02745226_00076"/>
<feature type="transmembrane region" description="Helical" evidence="1">
    <location>
        <begin position="249"/>
        <end position="268"/>
    </location>
</feature>
<dbReference type="Gene3D" id="3.90.550.10">
    <property type="entry name" value="Spore Coat Polysaccharide Biosynthesis Protein SpsA, Chain A"/>
    <property type="match status" value="1"/>
</dbReference>
<dbReference type="OrthoDB" id="9766971at2"/>
<evidence type="ECO:0000256" key="1">
    <source>
        <dbReference type="SAM" id="Phobius"/>
    </source>
</evidence>
<dbReference type="EMBL" id="FRDJ01000001">
    <property type="protein sequence ID" value="SHN48948.1"/>
    <property type="molecule type" value="Genomic_DNA"/>
</dbReference>
<keyword evidence="3" id="KW-0808">Transferase</keyword>
<accession>A0A1M7RS80</accession>
<dbReference type="InterPro" id="IPR001173">
    <property type="entry name" value="Glyco_trans_2-like"/>
</dbReference>
<protein>
    <submittedName>
        <fullName evidence="3">Glycosyltransferase, catalytic subunit of cellulose synthase and poly-beta-1,6-N-acetylglucosamine synthase</fullName>
    </submittedName>
</protein>
<dbReference type="PANTHER" id="PTHR22916:SF71">
    <property type="entry name" value="GLYCOSYL TRANSFERASE"/>
    <property type="match status" value="1"/>
</dbReference>
<reference evidence="4" key="1">
    <citation type="submission" date="2016-12" db="EMBL/GenBank/DDBJ databases">
        <authorList>
            <person name="Varghese N."/>
            <person name="Submissions S."/>
        </authorList>
    </citation>
    <scope>NUCLEOTIDE SEQUENCE [LARGE SCALE GENOMIC DNA]</scope>
    <source>
        <strain evidence="4">DSM 13020</strain>
    </source>
</reference>
<name>A0A1M7RS80_FERGO</name>
<sequence length="331" mass="37861">MAVLPLVSVILPTLNEEKTIEKTIISFIESDYQNVELIVVDGMSSDRTREIVERLKEKYPNKIRLLENSKKYTPSGINIGIKNANGKYIMLASGHASYSKNYISACVQALENNECDVAGGVMEVLPRSSNVKAVAISEILKHPFGIGGAKYRTNNQKKEYVDTVAYGIYKREIFEKVGLFNEELIRNQDIEFNIRLKNAGYKILLIPEARAYYYARDTYTKLWQNNYSNGFWVTHSSKFVKRAYRPRHLVPMLFVLYLISLLLLLLPVNRVLKFLYALPASLYLALSIYFSSQVAIKHKKIALVPYTFFSFLVLHISYGIGSIVGIFKNRR</sequence>
<organism evidence="3 4">
    <name type="scientific">Fervidobacterium gondwanense DSM 13020</name>
    <dbReference type="NCBI Taxonomy" id="1121883"/>
    <lineage>
        <taxon>Bacteria</taxon>
        <taxon>Thermotogati</taxon>
        <taxon>Thermotogota</taxon>
        <taxon>Thermotogae</taxon>
        <taxon>Thermotogales</taxon>
        <taxon>Fervidobacteriaceae</taxon>
        <taxon>Fervidobacterium</taxon>
    </lineage>
</organism>
<dbReference type="GO" id="GO:0016740">
    <property type="term" value="F:transferase activity"/>
    <property type="evidence" value="ECO:0007669"/>
    <property type="project" value="UniProtKB-KW"/>
</dbReference>
<dbReference type="SUPFAM" id="SSF53448">
    <property type="entry name" value="Nucleotide-diphospho-sugar transferases"/>
    <property type="match status" value="1"/>
</dbReference>
<feature type="transmembrane region" description="Helical" evidence="1">
    <location>
        <begin position="274"/>
        <end position="291"/>
    </location>
</feature>
<dbReference type="RefSeq" id="WP_014451299.1">
    <property type="nucleotide sequence ID" value="NZ_FRDJ01000001.1"/>
</dbReference>
<keyword evidence="1" id="KW-0812">Transmembrane</keyword>
<dbReference type="InterPro" id="IPR029044">
    <property type="entry name" value="Nucleotide-diphossugar_trans"/>
</dbReference>
<dbReference type="Proteomes" id="UP000184207">
    <property type="component" value="Unassembled WGS sequence"/>
</dbReference>
<dbReference type="CDD" id="cd02525">
    <property type="entry name" value="Succinoglycan_BP_ExoA"/>
    <property type="match status" value="1"/>
</dbReference>
<proteinExistence type="predicted"/>
<dbReference type="PANTHER" id="PTHR22916">
    <property type="entry name" value="GLYCOSYLTRANSFERASE"/>
    <property type="match status" value="1"/>
</dbReference>
<evidence type="ECO:0000259" key="2">
    <source>
        <dbReference type="Pfam" id="PF00535"/>
    </source>
</evidence>
<evidence type="ECO:0000313" key="3">
    <source>
        <dbReference type="EMBL" id="SHN48948.1"/>
    </source>
</evidence>
<keyword evidence="4" id="KW-1185">Reference proteome</keyword>
<dbReference type="Pfam" id="PF00535">
    <property type="entry name" value="Glycos_transf_2"/>
    <property type="match status" value="1"/>
</dbReference>
<feature type="domain" description="Glycosyltransferase 2-like" evidence="2">
    <location>
        <begin position="8"/>
        <end position="177"/>
    </location>
</feature>
<feature type="transmembrane region" description="Helical" evidence="1">
    <location>
        <begin position="303"/>
        <end position="327"/>
    </location>
</feature>
<dbReference type="AlphaFoldDB" id="A0A1M7RS80"/>